<evidence type="ECO:0000256" key="1">
    <source>
        <dbReference type="SAM" id="MobiDB-lite"/>
    </source>
</evidence>
<feature type="region of interest" description="Disordered" evidence="1">
    <location>
        <begin position="1"/>
        <end position="27"/>
    </location>
</feature>
<evidence type="ECO:0000313" key="3">
    <source>
        <dbReference type="Proteomes" id="UP000076154"/>
    </source>
</evidence>
<dbReference type="Proteomes" id="UP000076154">
    <property type="component" value="Unassembled WGS sequence"/>
</dbReference>
<comment type="caution">
    <text evidence="2">The sequence shown here is derived from an EMBL/GenBank/DDBJ whole genome shotgun (WGS) entry which is preliminary data.</text>
</comment>
<feature type="compositionally biased region" description="Pro residues" evidence="1">
    <location>
        <begin position="1"/>
        <end position="13"/>
    </location>
</feature>
<gene>
    <name evidence="2" type="ORF">Hypma_004917</name>
</gene>
<dbReference type="AlphaFoldDB" id="A0A369KAH1"/>
<evidence type="ECO:0000313" key="2">
    <source>
        <dbReference type="EMBL" id="RDB30908.1"/>
    </source>
</evidence>
<proteinExistence type="predicted"/>
<keyword evidence="3" id="KW-1185">Reference proteome</keyword>
<accession>A0A369KAH1</accession>
<sequence>MSPPTQAPLPPYYRPSSSPRTYPSPQEQQYFTTSLLPYRYVWIWHMHLYAHRQTRTYAPENGREVKGVVTTGSEPVIGTYDPMEGEGIEGVPRRARTKDQGSRKGKVKGGRGKGEEK</sequence>
<reference evidence="2" key="1">
    <citation type="submission" date="2018-04" db="EMBL/GenBank/DDBJ databases">
        <title>Whole genome sequencing of Hypsizygus marmoreus.</title>
        <authorList>
            <person name="Choi I.-G."/>
            <person name="Min B."/>
            <person name="Kim J.-G."/>
            <person name="Kim S."/>
            <person name="Oh Y.-L."/>
            <person name="Kong W.-S."/>
            <person name="Park H."/>
            <person name="Jeong J."/>
            <person name="Song E.-S."/>
        </authorList>
    </citation>
    <scope>NUCLEOTIDE SEQUENCE [LARGE SCALE GENOMIC DNA]</scope>
    <source>
        <strain evidence="2">51987-8</strain>
    </source>
</reference>
<protein>
    <submittedName>
        <fullName evidence="2">Uncharacterized protein</fullName>
    </submittedName>
</protein>
<feature type="region of interest" description="Disordered" evidence="1">
    <location>
        <begin position="66"/>
        <end position="117"/>
    </location>
</feature>
<organism evidence="2 3">
    <name type="scientific">Hypsizygus marmoreus</name>
    <name type="common">White beech mushroom</name>
    <name type="synonym">Agaricus marmoreus</name>
    <dbReference type="NCBI Taxonomy" id="39966"/>
    <lineage>
        <taxon>Eukaryota</taxon>
        <taxon>Fungi</taxon>
        <taxon>Dikarya</taxon>
        <taxon>Basidiomycota</taxon>
        <taxon>Agaricomycotina</taxon>
        <taxon>Agaricomycetes</taxon>
        <taxon>Agaricomycetidae</taxon>
        <taxon>Agaricales</taxon>
        <taxon>Tricholomatineae</taxon>
        <taxon>Lyophyllaceae</taxon>
        <taxon>Hypsizygus</taxon>
    </lineage>
</organism>
<dbReference type="InParanoid" id="A0A369KAH1"/>
<dbReference type="EMBL" id="LUEZ02000003">
    <property type="protein sequence ID" value="RDB30908.1"/>
    <property type="molecule type" value="Genomic_DNA"/>
</dbReference>
<feature type="compositionally biased region" description="Low complexity" evidence="1">
    <location>
        <begin position="14"/>
        <end position="25"/>
    </location>
</feature>
<name>A0A369KAH1_HYPMA</name>